<evidence type="ECO:0000313" key="1">
    <source>
        <dbReference type="EMBL" id="KZN68636.1"/>
    </source>
</evidence>
<sequence length="268" mass="29793">MAMMAFGCFIGNAQAIDTKAIYFETQGVEVMADFQRGNGYEIKRISLSAACGQNDTRCTSDSFQARMMDDFASALKYKRFYKYVYMPYDPCMEPGADCIPHVVDSFSESDVNELQESVQRGYTLRPQSTRPSYLDTFWTAVTEAAGSTAVGTVADHLKAESDKDSSNLRMYFVTTRLSKGQQIPVGVCKIGGNFCQLQHDINIRELVNGGIAVFMPVGDGSSTSDNAEYWDRENAVRDLLGEFEYKCIPAYTNSGNGLILQMVCSYMK</sequence>
<proteinExistence type="predicted"/>
<gene>
    <name evidence="1" type="ORF">N473_00170</name>
</gene>
<name>A0A167NQK1_9GAMM</name>
<dbReference type="PATRIC" id="fig|1365248.3.peg.35"/>
<reference evidence="1 2" key="1">
    <citation type="submission" date="2013-07" db="EMBL/GenBank/DDBJ databases">
        <title>Comparative Genomic and Metabolomic Analysis of Twelve Strains of Pseudoalteromonas luteoviolacea.</title>
        <authorList>
            <person name="Vynne N.G."/>
            <person name="Mansson M."/>
            <person name="Gram L."/>
        </authorList>
    </citation>
    <scope>NUCLEOTIDE SEQUENCE [LARGE SCALE GENOMIC DNA]</scope>
    <source>
        <strain evidence="1 2">CPMOR-1</strain>
    </source>
</reference>
<protein>
    <submittedName>
        <fullName evidence="1">Uncharacterized protein</fullName>
    </submittedName>
</protein>
<evidence type="ECO:0000313" key="2">
    <source>
        <dbReference type="Proteomes" id="UP000076486"/>
    </source>
</evidence>
<organism evidence="1 2">
    <name type="scientific">Pseudoalteromonas luteoviolacea CPMOR-1</name>
    <dbReference type="NCBI Taxonomy" id="1365248"/>
    <lineage>
        <taxon>Bacteria</taxon>
        <taxon>Pseudomonadati</taxon>
        <taxon>Pseudomonadota</taxon>
        <taxon>Gammaproteobacteria</taxon>
        <taxon>Alteromonadales</taxon>
        <taxon>Pseudoalteromonadaceae</taxon>
        <taxon>Pseudoalteromonas</taxon>
    </lineage>
</organism>
<dbReference type="EMBL" id="AUYC01000001">
    <property type="protein sequence ID" value="KZN68636.1"/>
    <property type="molecule type" value="Genomic_DNA"/>
</dbReference>
<dbReference type="Proteomes" id="UP000076486">
    <property type="component" value="Unassembled WGS sequence"/>
</dbReference>
<dbReference type="AlphaFoldDB" id="A0A167NQK1"/>
<comment type="caution">
    <text evidence="1">The sequence shown here is derived from an EMBL/GenBank/DDBJ whole genome shotgun (WGS) entry which is preliminary data.</text>
</comment>
<accession>A0A167NQK1</accession>